<dbReference type="PROSITE" id="PS50043">
    <property type="entry name" value="HTH_LUXR_2"/>
    <property type="match status" value="1"/>
</dbReference>
<sequence length="189" mass="20139">MEQAYSQSERTETIGLLIQETTRWPSGTDGFALLRFNTPQRSSAVLLLTAATTRRALLDGSAVFISRSAGRDDFIRTIAEIAGKAASSTLATSTRDGKNDQEDPKGSAGGSLLCLTHQQRRVTILISQGMSNKHIARSLGVKESTVKAHISIILRKLCLTSRTQIAVLAVGSTSILSDAAIQCPDPAQG</sequence>
<dbReference type="AlphaFoldDB" id="A0AAJ1WZV9"/>
<dbReference type="PANTHER" id="PTHR44688">
    <property type="entry name" value="DNA-BINDING TRANSCRIPTIONAL ACTIVATOR DEVR_DOSR"/>
    <property type="match status" value="1"/>
</dbReference>
<proteinExistence type="predicted"/>
<dbReference type="PANTHER" id="PTHR44688:SF16">
    <property type="entry name" value="DNA-BINDING TRANSCRIPTIONAL ACTIVATOR DEVR_DOSR"/>
    <property type="match status" value="1"/>
</dbReference>
<dbReference type="InterPro" id="IPR000792">
    <property type="entry name" value="Tscrpt_reg_LuxR_C"/>
</dbReference>
<feature type="region of interest" description="Disordered" evidence="4">
    <location>
        <begin position="89"/>
        <end position="110"/>
    </location>
</feature>
<comment type="caution">
    <text evidence="6">The sequence shown here is derived from an EMBL/GenBank/DDBJ whole genome shotgun (WGS) entry which is preliminary data.</text>
</comment>
<dbReference type="EMBL" id="JAUSWL010000016">
    <property type="protein sequence ID" value="MDQ0546690.1"/>
    <property type="molecule type" value="Genomic_DNA"/>
</dbReference>
<evidence type="ECO:0000256" key="4">
    <source>
        <dbReference type="SAM" id="MobiDB-lite"/>
    </source>
</evidence>
<evidence type="ECO:0000259" key="5">
    <source>
        <dbReference type="PROSITE" id="PS50043"/>
    </source>
</evidence>
<dbReference type="SMART" id="SM00421">
    <property type="entry name" value="HTH_LUXR"/>
    <property type="match status" value="1"/>
</dbReference>
<dbReference type="GO" id="GO:0006355">
    <property type="term" value="P:regulation of DNA-templated transcription"/>
    <property type="evidence" value="ECO:0007669"/>
    <property type="project" value="InterPro"/>
</dbReference>
<dbReference type="RefSeq" id="WP_230368438.1">
    <property type="nucleotide sequence ID" value="NZ_JAJALK010000030.1"/>
</dbReference>
<dbReference type="Pfam" id="PF00196">
    <property type="entry name" value="GerE"/>
    <property type="match status" value="1"/>
</dbReference>
<feature type="domain" description="HTH luxR-type" evidence="5">
    <location>
        <begin position="108"/>
        <end position="173"/>
    </location>
</feature>
<evidence type="ECO:0000256" key="3">
    <source>
        <dbReference type="ARBA" id="ARBA00023163"/>
    </source>
</evidence>
<accession>A0AAJ1WZV9</accession>
<dbReference type="PRINTS" id="PR00038">
    <property type="entry name" value="HTHLUXR"/>
</dbReference>
<gene>
    <name evidence="6" type="ORF">QO001_005642</name>
</gene>
<evidence type="ECO:0000256" key="1">
    <source>
        <dbReference type="ARBA" id="ARBA00023015"/>
    </source>
</evidence>
<dbReference type="CDD" id="cd06170">
    <property type="entry name" value="LuxR_C_like"/>
    <property type="match status" value="1"/>
</dbReference>
<dbReference type="InterPro" id="IPR016032">
    <property type="entry name" value="Sig_transdc_resp-reg_C-effctor"/>
</dbReference>
<keyword evidence="3" id="KW-0804">Transcription</keyword>
<dbReference type="Gene3D" id="3.40.50.2300">
    <property type="match status" value="1"/>
</dbReference>
<evidence type="ECO:0000256" key="2">
    <source>
        <dbReference type="ARBA" id="ARBA00023125"/>
    </source>
</evidence>
<feature type="compositionally biased region" description="Basic and acidic residues" evidence="4">
    <location>
        <begin position="95"/>
        <end position="105"/>
    </location>
</feature>
<evidence type="ECO:0000313" key="7">
    <source>
        <dbReference type="Proteomes" id="UP001223420"/>
    </source>
</evidence>
<name>A0AAJ1WZV9_9HYPH</name>
<dbReference type="GO" id="GO:0003677">
    <property type="term" value="F:DNA binding"/>
    <property type="evidence" value="ECO:0007669"/>
    <property type="project" value="UniProtKB-KW"/>
</dbReference>
<reference evidence="6" key="1">
    <citation type="submission" date="2023-07" db="EMBL/GenBank/DDBJ databases">
        <title>Genomic Encyclopedia of Type Strains, Phase IV (KMG-IV): sequencing the most valuable type-strain genomes for metagenomic binning, comparative biology and taxonomic classification.</title>
        <authorList>
            <person name="Goeker M."/>
        </authorList>
    </citation>
    <scope>NUCLEOTIDE SEQUENCE</scope>
    <source>
        <strain evidence="6">DSM 19569</strain>
    </source>
</reference>
<evidence type="ECO:0000313" key="6">
    <source>
        <dbReference type="EMBL" id="MDQ0546690.1"/>
    </source>
</evidence>
<keyword evidence="2 6" id="KW-0238">DNA-binding</keyword>
<protein>
    <submittedName>
        <fullName evidence="6">DNA-binding NarL/FixJ family response regulator</fullName>
    </submittedName>
</protein>
<organism evidence="6 7">
    <name type="scientific">Methylobacterium brachiatum</name>
    <dbReference type="NCBI Taxonomy" id="269660"/>
    <lineage>
        <taxon>Bacteria</taxon>
        <taxon>Pseudomonadati</taxon>
        <taxon>Pseudomonadota</taxon>
        <taxon>Alphaproteobacteria</taxon>
        <taxon>Hyphomicrobiales</taxon>
        <taxon>Methylobacteriaceae</taxon>
        <taxon>Methylobacterium</taxon>
    </lineage>
</organism>
<dbReference type="SUPFAM" id="SSF46894">
    <property type="entry name" value="C-terminal effector domain of the bipartite response regulators"/>
    <property type="match status" value="1"/>
</dbReference>
<dbReference type="Proteomes" id="UP001223420">
    <property type="component" value="Unassembled WGS sequence"/>
</dbReference>
<keyword evidence="1" id="KW-0805">Transcription regulation</keyword>